<dbReference type="Pfam" id="PF13847">
    <property type="entry name" value="Methyltransf_31"/>
    <property type="match status" value="1"/>
</dbReference>
<evidence type="ECO:0000313" key="3">
    <source>
        <dbReference type="Proteomes" id="UP000291338"/>
    </source>
</evidence>
<comment type="caution">
    <text evidence="2">The sequence shown here is derived from an EMBL/GenBank/DDBJ whole genome shotgun (WGS) entry which is preliminary data.</text>
</comment>
<proteinExistence type="predicted"/>
<evidence type="ECO:0000259" key="1">
    <source>
        <dbReference type="Pfam" id="PF13847"/>
    </source>
</evidence>
<dbReference type="EMBL" id="PPSX01000050">
    <property type="protein sequence ID" value="RZQ52545.1"/>
    <property type="molecule type" value="Genomic_DNA"/>
</dbReference>
<accession>A0A4Q7ILL0</accession>
<protein>
    <recommendedName>
        <fullName evidence="1">Methyltransferase domain-containing protein</fullName>
    </recommendedName>
</protein>
<gene>
    <name evidence="2" type="ORF">C1E23_13585</name>
</gene>
<dbReference type="InterPro" id="IPR025714">
    <property type="entry name" value="Methyltranfer_dom"/>
</dbReference>
<dbReference type="Proteomes" id="UP000291338">
    <property type="component" value="Unassembled WGS sequence"/>
</dbReference>
<dbReference type="CDD" id="cd02440">
    <property type="entry name" value="AdoMet_MTases"/>
    <property type="match status" value="1"/>
</dbReference>
<name>A0A4Q7ILL0_9GAMM</name>
<dbReference type="PANTHER" id="PTHR43861">
    <property type="entry name" value="TRANS-ACONITATE 2-METHYLTRANSFERASE-RELATED"/>
    <property type="match status" value="1"/>
</dbReference>
<dbReference type="RefSeq" id="WP_130256097.1">
    <property type="nucleotide sequence ID" value="NZ_PPSX01000050.1"/>
</dbReference>
<dbReference type="AlphaFoldDB" id="A0A4Q7ILL0"/>
<dbReference type="SUPFAM" id="SSF53335">
    <property type="entry name" value="S-adenosyl-L-methionine-dependent methyltransferases"/>
    <property type="match status" value="1"/>
</dbReference>
<dbReference type="Gene3D" id="3.40.50.150">
    <property type="entry name" value="Vaccinia Virus protein VP39"/>
    <property type="match status" value="1"/>
</dbReference>
<organism evidence="2 3">
    <name type="scientific">Pseudoalteromonas phenolica</name>
    <dbReference type="NCBI Taxonomy" id="161398"/>
    <lineage>
        <taxon>Bacteria</taxon>
        <taxon>Pseudomonadati</taxon>
        <taxon>Pseudomonadota</taxon>
        <taxon>Gammaproteobacteria</taxon>
        <taxon>Alteromonadales</taxon>
        <taxon>Pseudoalteromonadaceae</taxon>
        <taxon>Pseudoalteromonas</taxon>
    </lineage>
</organism>
<evidence type="ECO:0000313" key="2">
    <source>
        <dbReference type="EMBL" id="RZQ52545.1"/>
    </source>
</evidence>
<feature type="domain" description="Methyltransferase" evidence="1">
    <location>
        <begin position="73"/>
        <end position="175"/>
    </location>
</feature>
<dbReference type="InterPro" id="IPR029063">
    <property type="entry name" value="SAM-dependent_MTases_sf"/>
</dbReference>
<sequence>MKQLGDDLAFYASVASSPSSEEHEVADETSLNVQSFYAENPYPKYKVVKLSALNVSQCMARLGLEQVEKPNILIAGCGTGLQTIELAYANKDGHVTAIDISPTSLNYAKKMASKYQLENIEFKFHDILNISSLGQNFDYIVSTGVLHHMSRPQAGLNALAKQLKSNRLMVLGFYSKQGRRRLSEIRENLIRHFNANGVQDITKSSLPEWRHSWSEEQKRALWFCSNDFFNTHGLMDAILHPQETYYDTCELKDMLDEADLSFKSMALNSVQRSYYQKKITQVNPMTFGESLERWGQFESLHPDFFYSMYNFFVYK</sequence>
<reference evidence="2 3" key="1">
    <citation type="submission" date="2018-01" db="EMBL/GenBank/DDBJ databases">
        <title>Co-occurrence of chitin degradation, pigmentation and bioactivity in marine Pseudoalteromonas.</title>
        <authorList>
            <person name="Paulsen S."/>
            <person name="Gram L."/>
            <person name="Machado H."/>
        </authorList>
    </citation>
    <scope>NUCLEOTIDE SEQUENCE [LARGE SCALE GENOMIC DNA]</scope>
    <source>
        <strain evidence="2 3">S3898</strain>
    </source>
</reference>